<dbReference type="InParanoid" id="A0A4R5D3K5"/>
<organism evidence="1 2">
    <name type="scientific">Jiangella asiatica</name>
    <dbReference type="NCBI Taxonomy" id="2530372"/>
    <lineage>
        <taxon>Bacteria</taxon>
        <taxon>Bacillati</taxon>
        <taxon>Actinomycetota</taxon>
        <taxon>Actinomycetes</taxon>
        <taxon>Jiangellales</taxon>
        <taxon>Jiangellaceae</taxon>
        <taxon>Jiangella</taxon>
    </lineage>
</organism>
<dbReference type="AlphaFoldDB" id="A0A4R5D3K5"/>
<dbReference type="Proteomes" id="UP000294739">
    <property type="component" value="Unassembled WGS sequence"/>
</dbReference>
<sequence length="186" mass="19664">MRTNGSQRTAGSGSDGAAPSVEVAVEAIMAATADHLYGRVATADLVAGRLAFLVRWPRVLHAGVAAVLRTQLERLWSAGWLPVDVHQVARRQADEVIAGLLAAAVAEATHQRPAATTHPRWFAQLRQLDVLDGWSSDRPYPAQWADRHGVDESALLAATVEAVTLALRLPVLPAVLPPPGQGGVGT</sequence>
<feature type="non-terminal residue" evidence="1">
    <location>
        <position position="186"/>
    </location>
</feature>
<comment type="caution">
    <text evidence="1">The sequence shown here is derived from an EMBL/GenBank/DDBJ whole genome shotgun (WGS) entry which is preliminary data.</text>
</comment>
<reference evidence="1 2" key="1">
    <citation type="submission" date="2019-03" db="EMBL/GenBank/DDBJ databases">
        <title>Draft genome sequences of novel Actinobacteria.</title>
        <authorList>
            <person name="Sahin N."/>
            <person name="Ay H."/>
            <person name="Saygin H."/>
        </authorList>
    </citation>
    <scope>NUCLEOTIDE SEQUENCE [LARGE SCALE GENOMIC DNA]</scope>
    <source>
        <strain evidence="1 2">5K138</strain>
    </source>
</reference>
<protein>
    <submittedName>
        <fullName evidence="1">Uncharacterized protein</fullName>
    </submittedName>
</protein>
<keyword evidence="2" id="KW-1185">Reference proteome</keyword>
<evidence type="ECO:0000313" key="2">
    <source>
        <dbReference type="Proteomes" id="UP000294739"/>
    </source>
</evidence>
<gene>
    <name evidence="1" type="ORF">E1269_19505</name>
</gene>
<accession>A0A4R5D3K5</accession>
<evidence type="ECO:0000313" key="1">
    <source>
        <dbReference type="EMBL" id="TDE07949.1"/>
    </source>
</evidence>
<dbReference type="EMBL" id="SMKZ01000029">
    <property type="protein sequence ID" value="TDE07949.1"/>
    <property type="molecule type" value="Genomic_DNA"/>
</dbReference>
<proteinExistence type="predicted"/>
<name>A0A4R5D3K5_9ACTN</name>